<evidence type="ECO:0000256" key="6">
    <source>
        <dbReference type="ARBA" id="ARBA00022989"/>
    </source>
</evidence>
<accession>A0A8C5S6D6</accession>
<feature type="transmembrane region" description="Helical" evidence="12">
    <location>
        <begin position="23"/>
        <end position="42"/>
    </location>
</feature>
<dbReference type="PANTHER" id="PTHR13531">
    <property type="entry name" value="GEO07735P1-RELATED-RELATED"/>
    <property type="match status" value="1"/>
</dbReference>
<evidence type="ECO:0000256" key="9">
    <source>
        <dbReference type="ARBA" id="ARBA00023273"/>
    </source>
</evidence>
<comment type="subunit">
    <text evidence="2">Part of the tectonic-like complex (also named B9 complex).</text>
</comment>
<evidence type="ECO:0000256" key="7">
    <source>
        <dbReference type="ARBA" id="ARBA00023069"/>
    </source>
</evidence>
<keyword evidence="7" id="KW-0969">Cilium</keyword>
<keyword evidence="9" id="KW-0966">Cell projection</keyword>
<feature type="transmembrane region" description="Helical" evidence="12">
    <location>
        <begin position="54"/>
        <end position="73"/>
    </location>
</feature>
<dbReference type="GeneTree" id="ENSGT00940000153899"/>
<comment type="function">
    <text evidence="10">Transmembrane component of the tectonic-like complex, a complex localized at the transition zone of primary cilia and acting as a barrier that prevents diffusion of transmembrane proteins between the cilia and plasma membranes. Required for ciliogenesis and sonic hedgehog/SHH signaling.</text>
</comment>
<evidence type="ECO:0000256" key="12">
    <source>
        <dbReference type="SAM" id="Phobius"/>
    </source>
</evidence>
<evidence type="ECO:0000256" key="3">
    <source>
        <dbReference type="ARBA" id="ARBA00022475"/>
    </source>
</evidence>
<evidence type="ECO:0000256" key="2">
    <source>
        <dbReference type="ARBA" id="ARBA00011495"/>
    </source>
</evidence>
<comment type="subcellular location">
    <subcellularLocation>
        <location evidence="1">Cell projection</location>
        <location evidence="1">Cilium membrane</location>
        <topology evidence="1">Multi-pass membrane protein</topology>
    </subcellularLocation>
</comment>
<keyword evidence="8 12" id="KW-0472">Membrane</keyword>
<dbReference type="GO" id="GO:1905515">
    <property type="term" value="P:non-motile cilium assembly"/>
    <property type="evidence" value="ECO:0007669"/>
    <property type="project" value="TreeGrafter"/>
</dbReference>
<organism evidence="13 14">
    <name type="scientific">Laticauda laticaudata</name>
    <name type="common">Blue-ringed sea krait</name>
    <name type="synonym">Blue-lipped sea krait</name>
    <dbReference type="NCBI Taxonomy" id="8630"/>
    <lineage>
        <taxon>Eukaryota</taxon>
        <taxon>Metazoa</taxon>
        <taxon>Chordata</taxon>
        <taxon>Craniata</taxon>
        <taxon>Vertebrata</taxon>
        <taxon>Euteleostomi</taxon>
        <taxon>Lepidosauria</taxon>
        <taxon>Squamata</taxon>
        <taxon>Bifurcata</taxon>
        <taxon>Unidentata</taxon>
        <taxon>Episquamata</taxon>
        <taxon>Toxicofera</taxon>
        <taxon>Serpentes</taxon>
        <taxon>Colubroidea</taxon>
        <taxon>Elapidae</taxon>
        <taxon>Laticaudinae</taxon>
        <taxon>Laticauda</taxon>
    </lineage>
</organism>
<keyword evidence="14" id="KW-1185">Reference proteome</keyword>
<protein>
    <submittedName>
        <fullName evidence="13">Transmembrane protein 17</fullName>
    </submittedName>
</protein>
<reference evidence="13" key="1">
    <citation type="submission" date="2025-08" db="UniProtKB">
        <authorList>
            <consortium name="Ensembl"/>
        </authorList>
    </citation>
    <scope>IDENTIFICATION</scope>
</reference>
<evidence type="ECO:0000256" key="8">
    <source>
        <dbReference type="ARBA" id="ARBA00023136"/>
    </source>
</evidence>
<evidence type="ECO:0000256" key="4">
    <source>
        <dbReference type="ARBA" id="ARBA00022692"/>
    </source>
</evidence>
<evidence type="ECO:0000313" key="13">
    <source>
        <dbReference type="Ensembl" id="ENSLLTP00000013295.1"/>
    </source>
</evidence>
<dbReference type="AlphaFoldDB" id="A0A8C5S6D6"/>
<keyword evidence="4 12" id="KW-0812">Transmembrane</keyword>
<gene>
    <name evidence="13" type="primary">TMEM17</name>
</gene>
<dbReference type="Ensembl" id="ENSLLTT00000013807.1">
    <property type="protein sequence ID" value="ENSLLTP00000013295.1"/>
    <property type="gene ID" value="ENSLLTG00000010159.1"/>
</dbReference>
<keyword evidence="5" id="KW-0970">Cilium biogenesis/degradation</keyword>
<name>A0A8C5S6D6_LATLA</name>
<evidence type="ECO:0000256" key="11">
    <source>
        <dbReference type="ARBA" id="ARBA00038348"/>
    </source>
</evidence>
<keyword evidence="6 12" id="KW-1133">Transmembrane helix</keyword>
<evidence type="ECO:0000256" key="1">
    <source>
        <dbReference type="ARBA" id="ARBA00004272"/>
    </source>
</evidence>
<comment type="similarity">
    <text evidence="11">Belongs to the TMEM17 family.</text>
</comment>
<dbReference type="PANTHER" id="PTHR13531:SF14">
    <property type="entry name" value="TRANSMEMBRANE PROTEIN 17"/>
    <property type="match status" value="1"/>
</dbReference>
<dbReference type="GO" id="GO:0035869">
    <property type="term" value="C:ciliary transition zone"/>
    <property type="evidence" value="ECO:0007669"/>
    <property type="project" value="TreeGrafter"/>
</dbReference>
<dbReference type="Proteomes" id="UP000694406">
    <property type="component" value="Unplaced"/>
</dbReference>
<evidence type="ECO:0000256" key="5">
    <source>
        <dbReference type="ARBA" id="ARBA00022794"/>
    </source>
</evidence>
<evidence type="ECO:0000256" key="10">
    <source>
        <dbReference type="ARBA" id="ARBA00024803"/>
    </source>
</evidence>
<dbReference type="GO" id="GO:0060170">
    <property type="term" value="C:ciliary membrane"/>
    <property type="evidence" value="ECO:0007669"/>
    <property type="project" value="UniProtKB-SubCell"/>
</dbReference>
<keyword evidence="3" id="KW-1003">Cell membrane</keyword>
<dbReference type="Pfam" id="PF09799">
    <property type="entry name" value="Transmemb_17"/>
    <property type="match status" value="1"/>
</dbReference>
<proteinExistence type="inferred from homology"/>
<sequence>MTVFFSVSSDNEIVSSLPLQMSLYFNLWFFPFWWASSIAMLQLKYSVLPDYYKFILVTSIILTSLIEVIRLYLGYMGNLQEKVGVLHILKSHLSKFRKVPNHGLHAFLGQQMLFLYCVLHWLPVCFWVRIEDEVLTLKHLHGRGLGYLRDHLSPITSACPLDLTQTGCCKYHRILTYLLWVPGDMPSQESCLLCCGILIRPAVLWNILPPKIRLAPSLLIFCKKL</sequence>
<reference evidence="13" key="2">
    <citation type="submission" date="2025-09" db="UniProtKB">
        <authorList>
            <consortium name="Ensembl"/>
        </authorList>
    </citation>
    <scope>IDENTIFICATION</scope>
</reference>
<evidence type="ECO:0000313" key="14">
    <source>
        <dbReference type="Proteomes" id="UP000694406"/>
    </source>
</evidence>
<dbReference type="InterPro" id="IPR019184">
    <property type="entry name" value="Uncharacterised_TM-17"/>
</dbReference>